<reference evidence="1 2" key="1">
    <citation type="submission" date="2011-06" db="EMBL/GenBank/DDBJ databases">
        <authorList>
            <person name="Muzny D."/>
            <person name="Qin X."/>
            <person name="Deng J."/>
            <person name="Jiang H."/>
            <person name="Liu Y."/>
            <person name="Qu J."/>
            <person name="Song X.-Z."/>
            <person name="Zhang L."/>
            <person name="Thornton R."/>
            <person name="Coyle M."/>
            <person name="Francisco L."/>
            <person name="Jackson L."/>
            <person name="Javaid M."/>
            <person name="Korchina V."/>
            <person name="Kovar C."/>
            <person name="Mata R."/>
            <person name="Mathew T."/>
            <person name="Ngo R."/>
            <person name="Nguyen L."/>
            <person name="Nguyen N."/>
            <person name="Okwuonu G."/>
            <person name="Ongeri F."/>
            <person name="Pham C."/>
            <person name="Simmons D."/>
            <person name="Wilczek-Boney K."/>
            <person name="Hale W."/>
            <person name="Jakkamsetti A."/>
            <person name="Pham P."/>
            <person name="Ruth R."/>
            <person name="San Lucas F."/>
            <person name="Warren J."/>
            <person name="Zhang J."/>
            <person name="Zhao Z."/>
            <person name="Zhou C."/>
            <person name="Zhu D."/>
            <person name="Lee S."/>
            <person name="Bess C."/>
            <person name="Blankenburg K."/>
            <person name="Forbes L."/>
            <person name="Fu Q."/>
            <person name="Gubbala S."/>
            <person name="Hirani K."/>
            <person name="Jayaseelan J.C."/>
            <person name="Lara F."/>
            <person name="Munidasa M."/>
            <person name="Palculict T."/>
            <person name="Patil S."/>
            <person name="Pu L.-L."/>
            <person name="Saada N."/>
            <person name="Tang L."/>
            <person name="Weissenberger G."/>
            <person name="Zhu Y."/>
            <person name="Hemphill L."/>
            <person name="Shang Y."/>
            <person name="Youmans B."/>
            <person name="Ayvaz T."/>
            <person name="Ross M."/>
            <person name="Santibanez J."/>
            <person name="Aqrawi P."/>
            <person name="Gross S."/>
            <person name="Joshi V."/>
            <person name="Fowler G."/>
            <person name="Nazareth L."/>
            <person name="Reid J."/>
            <person name="Worley K."/>
            <person name="Petrosino J."/>
            <person name="Highlander S."/>
            <person name="Gibbs R."/>
        </authorList>
    </citation>
    <scope>NUCLEOTIDE SEQUENCE [LARGE SCALE GENOMIC DNA]</scope>
    <source>
        <strain evidence="1 2">ATCC 29427</strain>
    </source>
</reference>
<dbReference type="HOGENOM" id="CLU_514673_0_0_9"/>
<dbReference type="eggNOG" id="ENOG5032QRY">
    <property type="taxonomic scope" value="Bacteria"/>
</dbReference>
<evidence type="ECO:0000313" key="1">
    <source>
        <dbReference type="EMBL" id="EGY80054.1"/>
    </source>
</evidence>
<evidence type="ECO:0000313" key="2">
    <source>
        <dbReference type="Proteomes" id="UP000003422"/>
    </source>
</evidence>
<name>G4D323_9FIRM</name>
<dbReference type="AlphaFoldDB" id="G4D323"/>
<comment type="caution">
    <text evidence="1">The sequence shown here is derived from an EMBL/GenBank/DDBJ whole genome shotgun (WGS) entry which is preliminary data.</text>
</comment>
<dbReference type="Proteomes" id="UP000003422">
    <property type="component" value="Unassembled WGS sequence"/>
</dbReference>
<dbReference type="PATRIC" id="fig|997350.3.peg.773"/>
<dbReference type="STRING" id="997350.HMPREF9129_0803"/>
<accession>G4D323</accession>
<dbReference type="EMBL" id="AGBB01000071">
    <property type="protein sequence ID" value="EGY80054.1"/>
    <property type="molecule type" value="Genomic_DNA"/>
</dbReference>
<sequence>MVSSLMPDGYYPFPIEYIMDNYEIEKSTYKILKSIDFIRKEALLNLLKNNMKLSKGSMEKIDYLEIKHEFIQKFRIESQIKNLPGLPNVSYSLDTITLVCIGKEQEDFSFFVKVEENSLLKEAIEKMEKTIENGENITYLGGKASSGLNTFKVYDIENIENSNKTSKSKTYINLGMLLPEFNKIDTENSFINIHVSDRKPYDIENNVEKVICFIRPGSIISKNNEVKDEFELAKSIHNKYNLLYKNAIIFGNSYLEKWRYNVELKFRTVSSVILSGRNHSALYEGIDYKKTCFDKFSIIYPFFSYENRIGKTNEDFKKANSYYIPASSLKGSLLAKKNVENLFRRSIIFSDVLIDKEQVVLKNLMKFQYLYQNSEDTTKVNKIPKYGEFFPAIGIEMLKSDTNISVNILIKKSDLKNQLKESLNETFIVTKEKLMRYSKEIDTRIEYINNLKIKQTDVKGVLEILNKIKSSIDDLLKSDRNYIYLGGYKGILGCLKEVKDNENIRNGFYVDEEKCYHMDLLKLENNFEI</sequence>
<organism evidence="1 2">
    <name type="scientific">Peptoniphilus indolicus ATCC 29427</name>
    <dbReference type="NCBI Taxonomy" id="997350"/>
    <lineage>
        <taxon>Bacteria</taxon>
        <taxon>Bacillati</taxon>
        <taxon>Bacillota</taxon>
        <taxon>Tissierellia</taxon>
        <taxon>Tissierellales</taxon>
        <taxon>Peptoniphilaceae</taxon>
        <taxon>Peptoniphilus</taxon>
    </lineage>
</organism>
<keyword evidence="2" id="KW-1185">Reference proteome</keyword>
<proteinExistence type="predicted"/>
<protein>
    <submittedName>
        <fullName evidence="1">Uncharacterized protein</fullName>
    </submittedName>
</protein>
<gene>
    <name evidence="1" type="ORF">HMPREF9129_0803</name>
</gene>